<dbReference type="PROSITE" id="PS52018">
    <property type="entry name" value="DART"/>
    <property type="match status" value="1"/>
</dbReference>
<comment type="similarity">
    <text evidence="6">Belongs to the DarT ADP-ribosyltransferase family.</text>
</comment>
<dbReference type="InterPro" id="IPR029494">
    <property type="entry name" value="DarT"/>
</dbReference>
<dbReference type="GO" id="GO:0016757">
    <property type="term" value="F:glycosyltransferase activity"/>
    <property type="evidence" value="ECO:0007669"/>
    <property type="project" value="UniProtKB-UniRule"/>
</dbReference>
<evidence type="ECO:0000313" key="8">
    <source>
        <dbReference type="EMBL" id="AQQ09930.1"/>
    </source>
</evidence>
<keyword evidence="4 6" id="KW-0548">Nucleotidyltransferase</keyword>
<evidence type="ECO:0000256" key="2">
    <source>
        <dbReference type="ARBA" id="ARBA00022676"/>
    </source>
</evidence>
<dbReference type="OrthoDB" id="9813972at2"/>
<feature type="active site" description="Proton acceptor" evidence="6">
    <location>
        <position position="51"/>
    </location>
</feature>
<evidence type="ECO:0000256" key="4">
    <source>
        <dbReference type="ARBA" id="ARBA00022695"/>
    </source>
</evidence>
<evidence type="ECO:0000259" key="7">
    <source>
        <dbReference type="PROSITE" id="PS52018"/>
    </source>
</evidence>
<gene>
    <name evidence="8" type="ORF">L21SP3_01751</name>
</gene>
<dbReference type="Proteomes" id="UP000188273">
    <property type="component" value="Chromosome"/>
</dbReference>
<feature type="binding site" evidence="6">
    <location>
        <position position="51"/>
    </location>
    <ligand>
        <name>NAD(+)</name>
        <dbReference type="ChEBI" id="CHEBI:57540"/>
    </ligand>
</feature>
<dbReference type="EMBL" id="CP019633">
    <property type="protein sequence ID" value="AQQ09930.1"/>
    <property type="molecule type" value="Genomic_DNA"/>
</dbReference>
<name>A0A1Q2HRA3_9BACT</name>
<evidence type="ECO:0000256" key="6">
    <source>
        <dbReference type="PROSITE-ProRule" id="PRU01362"/>
    </source>
</evidence>
<keyword evidence="1 6" id="KW-1277">Toxin-antitoxin system</keyword>
<keyword evidence="3 6" id="KW-0808">Transferase</keyword>
<feature type="domain" description="DarT" evidence="7">
    <location>
        <begin position="6"/>
        <end position="211"/>
    </location>
</feature>
<dbReference type="KEGG" id="pbu:L21SP3_01751"/>
<accession>A0A1Q2HRA3</accession>
<keyword evidence="2 6" id="KW-0328">Glycosyltransferase</keyword>
<evidence type="ECO:0000256" key="1">
    <source>
        <dbReference type="ARBA" id="ARBA00022649"/>
    </source>
</evidence>
<evidence type="ECO:0000256" key="5">
    <source>
        <dbReference type="ARBA" id="ARBA00023125"/>
    </source>
</evidence>
<dbReference type="STRING" id="1940790.L21SP3_01751"/>
<evidence type="ECO:0000256" key="3">
    <source>
        <dbReference type="ARBA" id="ARBA00022679"/>
    </source>
</evidence>
<dbReference type="GO" id="GO:0003677">
    <property type="term" value="F:DNA binding"/>
    <property type="evidence" value="ECO:0007669"/>
    <property type="project" value="UniProtKB-UniRule"/>
</dbReference>
<sequence>MNISNAKIYHITHINNLDNIIRNRAVYSDARLSKMDINTEVVGMESIKYRRLHEIKVKCYPHTTVGQYVPFNFCPRSIMLYILHKSNHENIKYSGGQAPILHLQADFHNAVEWAEKNNVKWAYTDINASTFYANFYNKLNNINENINWQAVNSKHWQDKEIKERKQAEFLFYDLFPLELIEKIGVFSKEQKLLVSKKVNNIDVSIETSWYY</sequence>
<keyword evidence="5 6" id="KW-0238">DNA-binding</keyword>
<feature type="binding site" evidence="6">
    <location>
        <begin position="10"/>
        <end position="12"/>
    </location>
    <ligand>
        <name>NAD(+)</name>
        <dbReference type="ChEBI" id="CHEBI:57540"/>
    </ligand>
</feature>
<dbReference type="Pfam" id="PF14487">
    <property type="entry name" value="DarT"/>
    <property type="match status" value="1"/>
</dbReference>
<evidence type="ECO:0000313" key="9">
    <source>
        <dbReference type="Proteomes" id="UP000188273"/>
    </source>
</evidence>
<dbReference type="RefSeq" id="WP_077540692.1">
    <property type="nucleotide sequence ID" value="NZ_CP019633.1"/>
</dbReference>
<organism evidence="8 9">
    <name type="scientific">Sedimentisphaera cyanobacteriorum</name>
    <dbReference type="NCBI Taxonomy" id="1940790"/>
    <lineage>
        <taxon>Bacteria</taxon>
        <taxon>Pseudomonadati</taxon>
        <taxon>Planctomycetota</taxon>
        <taxon>Phycisphaerae</taxon>
        <taxon>Sedimentisphaerales</taxon>
        <taxon>Sedimentisphaeraceae</taxon>
        <taxon>Sedimentisphaera</taxon>
    </lineage>
</organism>
<proteinExistence type="inferred from homology"/>
<protein>
    <recommendedName>
        <fullName evidence="7">DarT domain-containing protein</fullName>
    </recommendedName>
</protein>
<keyword evidence="9" id="KW-1185">Reference proteome</keyword>
<comment type="caution">
    <text evidence="6">Lacks conserved residue(s) required for the propagation of feature annotation.</text>
</comment>
<comment type="catalytic activity">
    <reaction evidence="6">
        <text>a thymidine in DNA + NAD(+) = an N-(ADP-alpha-D-ribosyl)-thymidine in DNA + nicotinamide + H(+)</text>
        <dbReference type="Rhea" id="RHEA:71651"/>
        <dbReference type="Rhea" id="RHEA-COMP:13556"/>
        <dbReference type="Rhea" id="RHEA-COMP:18051"/>
        <dbReference type="ChEBI" id="CHEBI:15378"/>
        <dbReference type="ChEBI" id="CHEBI:17154"/>
        <dbReference type="ChEBI" id="CHEBI:57540"/>
        <dbReference type="ChEBI" id="CHEBI:137386"/>
        <dbReference type="ChEBI" id="CHEBI:191199"/>
    </reaction>
</comment>
<dbReference type="GO" id="GO:0016779">
    <property type="term" value="F:nucleotidyltransferase activity"/>
    <property type="evidence" value="ECO:0007669"/>
    <property type="project" value="UniProtKB-UniRule"/>
</dbReference>
<feature type="active site" evidence="6">
    <location>
        <position position="168"/>
    </location>
</feature>
<dbReference type="AlphaFoldDB" id="A0A1Q2HRA3"/>
<reference evidence="9" key="1">
    <citation type="submission" date="2017-02" db="EMBL/GenBank/DDBJ databases">
        <title>Comparative genomics and description of representatives of a novel lineage of planctomycetes thriving in anoxic sediments.</title>
        <authorList>
            <person name="Spring S."/>
            <person name="Bunk B."/>
            <person name="Sproer C."/>
            <person name="Klenk H.-P."/>
        </authorList>
    </citation>
    <scope>NUCLEOTIDE SEQUENCE [LARGE SCALE GENOMIC DNA]</scope>
    <source>
        <strain evidence="9">L21-RPul-D3</strain>
    </source>
</reference>